<dbReference type="Gene3D" id="3.30.870.10">
    <property type="entry name" value="Endonuclease Chain A"/>
    <property type="match status" value="1"/>
</dbReference>
<sequence length="632" mass="68075">MPEREDVLNPTSRLLLSDALRPPRGYELDLGVGTTYSLNLDALLLIPFILSSGPADGDAEAHPTRMLASLRRFADRLTVFAQAGNIQAPRTYRPFHTFLEDAVVQVTATHEGRIFHPKIWALRFTAPGRQARHRLVCSSRNITTETMWDTILSCDEAASGSDVVIDAAPLVDFLRTLLTLPGADALTPGHRNQVNSLIGSLSAIGGFEVPEPFEGGRLVPLGLPGADLEAQWPIPHGERSWGVISPFLDPGTLQRLPRSGSPHILISRPDTLDRLAGTIDGLRRRPDLKVMSSWTQAADDDETSAVESREGLHAKVLAWWEHYRSHILLGSANCTSAAFGGNIEFGVELWAGLRQKHGWIPGVLGEASGLADVLEDYRPDASDVDEEEAEQQALHRQVELALAQVALACPRLRVSAVAGAAEPAFQLALEAAAAALSALDRPGWTSTVRPLSIPQEGAVQISGDVEPGWTLTEYARVTPWLVLEVDAEAGDATSHLARVVKADLVLDPGLPADREELVMRSVLSDPGRILAYLGMLIGGDETVLPEAGGALTTTHIGEGPAEATAAPIAEMLEPLLHLAHSDRAQLTRVGRDIDVLLAQSPQAPELQELRTLWDAFAPLTESAGHEGEDRHG</sequence>
<reference evidence="1 2" key="1">
    <citation type="journal article" date="2012" name="BMC Genomics">
        <title>The genome sequence of Propionibacterium acidipropionici provides insights into its biotechnological and industrial potential.</title>
        <authorList>
            <person name="Parizzi L.P."/>
            <person name="Grassi M.C."/>
            <person name="Llerena L.A."/>
            <person name="Carazzolle M.F."/>
            <person name="Queiroz V.L."/>
            <person name="Lunardi I."/>
            <person name="Zeidler A.F."/>
            <person name="Teixeira P.J."/>
            <person name="Mieczkowski P."/>
            <person name="Rincones J."/>
            <person name="Pereira G.A."/>
        </authorList>
    </citation>
    <scope>NUCLEOTIDE SEQUENCE [LARGE SCALE GENOMIC DNA]</scope>
    <source>
        <strain evidence="2">ATCC 4875 / DSM 20272 / JCM 6432 / NBRC 12425 / NCIMB 8070</strain>
    </source>
</reference>
<dbReference type="RefSeq" id="WP_015071014.1">
    <property type="nucleotide sequence ID" value="NC_019395.1"/>
</dbReference>
<dbReference type="KEGG" id="pbo:PACID_23380"/>
<dbReference type="HOGENOM" id="CLU_031612_0_0_11"/>
<organism evidence="1 2">
    <name type="scientific">Acidipropionibacterium acidipropionici (strain ATCC 4875 / DSM 20272 / JCM 6432 / NBRC 12425 / NCIMB 8070 / 4)</name>
    <name type="common">Propionibacterium acidipropionici</name>
    <dbReference type="NCBI Taxonomy" id="1171373"/>
    <lineage>
        <taxon>Bacteria</taxon>
        <taxon>Bacillati</taxon>
        <taxon>Actinomycetota</taxon>
        <taxon>Actinomycetes</taxon>
        <taxon>Propionibacteriales</taxon>
        <taxon>Propionibacteriaceae</taxon>
        <taxon>Acidipropionibacterium</taxon>
    </lineage>
</organism>
<dbReference type="AlphaFoldDB" id="K7S644"/>
<dbReference type="EMBL" id="CP003493">
    <property type="protein sequence ID" value="AFV90117.1"/>
    <property type="molecule type" value="Genomic_DNA"/>
</dbReference>
<evidence type="ECO:0008006" key="3">
    <source>
        <dbReference type="Google" id="ProtNLM"/>
    </source>
</evidence>
<evidence type="ECO:0000313" key="1">
    <source>
        <dbReference type="EMBL" id="AFV90117.1"/>
    </source>
</evidence>
<dbReference type="STRING" id="1171373.PACID_23380"/>
<dbReference type="PATRIC" id="fig|1171373.8.peg.2307"/>
<gene>
    <name evidence="1" type="ordered locus">PACID_23380</name>
</gene>
<dbReference type="CDD" id="cd09176">
    <property type="entry name" value="PLDc_unchar6"/>
    <property type="match status" value="1"/>
</dbReference>
<dbReference type="InterPro" id="IPR059166">
    <property type="entry name" value="PLD-like_cat"/>
</dbReference>
<accession>K7S644</accession>
<evidence type="ECO:0000313" key="2">
    <source>
        <dbReference type="Proteomes" id="UP000000214"/>
    </source>
</evidence>
<dbReference type="Proteomes" id="UP000000214">
    <property type="component" value="Chromosome"/>
</dbReference>
<proteinExistence type="predicted"/>
<dbReference type="eggNOG" id="ENOG502Z9PB">
    <property type="taxonomic scope" value="Bacteria"/>
</dbReference>
<protein>
    <recommendedName>
        <fullName evidence="3">Phospholipase D-like domain-containing protein</fullName>
    </recommendedName>
</protein>
<name>K7S644_ACIA4</name>